<evidence type="ECO:0000313" key="1">
    <source>
        <dbReference type="EMBL" id="KAG1908488.1"/>
    </source>
</evidence>
<dbReference type="PANTHER" id="PTHR15002:SF0">
    <property type="entry name" value="RIBOSOMAL BIOGENESIS PROTEIN LAS1L"/>
    <property type="match status" value="1"/>
</dbReference>
<dbReference type="GO" id="GO:0030687">
    <property type="term" value="C:preribosome, large subunit precursor"/>
    <property type="evidence" value="ECO:0007669"/>
    <property type="project" value="TreeGrafter"/>
</dbReference>
<dbReference type="GO" id="GO:0090730">
    <property type="term" value="C:Las1 complex"/>
    <property type="evidence" value="ECO:0007669"/>
    <property type="project" value="InterPro"/>
</dbReference>
<organism evidence="1 2">
    <name type="scientific">Suillus fuscotomentosus</name>
    <dbReference type="NCBI Taxonomy" id="1912939"/>
    <lineage>
        <taxon>Eukaryota</taxon>
        <taxon>Fungi</taxon>
        <taxon>Dikarya</taxon>
        <taxon>Basidiomycota</taxon>
        <taxon>Agaricomycotina</taxon>
        <taxon>Agaricomycetes</taxon>
        <taxon>Agaricomycetidae</taxon>
        <taxon>Boletales</taxon>
        <taxon>Suillineae</taxon>
        <taxon>Suillaceae</taxon>
        <taxon>Suillus</taxon>
    </lineage>
</organism>
<name>A0AAD4HTP0_9AGAM</name>
<dbReference type="AlphaFoldDB" id="A0AAD4HTP0"/>
<evidence type="ECO:0000313" key="2">
    <source>
        <dbReference type="Proteomes" id="UP001195769"/>
    </source>
</evidence>
<dbReference type="GO" id="GO:0000470">
    <property type="term" value="P:maturation of LSU-rRNA"/>
    <property type="evidence" value="ECO:0007669"/>
    <property type="project" value="TreeGrafter"/>
</dbReference>
<comment type="caution">
    <text evidence="1">The sequence shown here is derived from an EMBL/GenBank/DDBJ whole genome shotgun (WGS) entry which is preliminary data.</text>
</comment>
<accession>A0AAD4HTP0</accession>
<dbReference type="InterPro" id="IPR007174">
    <property type="entry name" value="Las1"/>
</dbReference>
<dbReference type="GO" id="GO:0004519">
    <property type="term" value="F:endonuclease activity"/>
    <property type="evidence" value="ECO:0007669"/>
    <property type="project" value="InterPro"/>
</dbReference>
<keyword evidence="2" id="KW-1185">Reference proteome</keyword>
<dbReference type="Proteomes" id="UP001195769">
    <property type="component" value="Unassembled WGS sequence"/>
</dbReference>
<dbReference type="Pfam" id="PF04031">
    <property type="entry name" value="Las1"/>
    <property type="match status" value="1"/>
</dbReference>
<dbReference type="RefSeq" id="XP_041234063.1">
    <property type="nucleotide sequence ID" value="XM_041378242.1"/>
</dbReference>
<protein>
    <submittedName>
        <fullName evidence="1">Las1-like-domain-containing protein</fullName>
    </submittedName>
</protein>
<reference evidence="1" key="1">
    <citation type="journal article" date="2020" name="New Phytol.">
        <title>Comparative genomics reveals dynamic genome evolution in host specialist ectomycorrhizal fungi.</title>
        <authorList>
            <person name="Lofgren L.A."/>
            <person name="Nguyen N.H."/>
            <person name="Vilgalys R."/>
            <person name="Ruytinx J."/>
            <person name="Liao H.L."/>
            <person name="Branco S."/>
            <person name="Kuo A."/>
            <person name="LaButti K."/>
            <person name="Lipzen A."/>
            <person name="Andreopoulos W."/>
            <person name="Pangilinan J."/>
            <person name="Riley R."/>
            <person name="Hundley H."/>
            <person name="Na H."/>
            <person name="Barry K."/>
            <person name="Grigoriev I.V."/>
            <person name="Stajich J.E."/>
            <person name="Kennedy P.G."/>
        </authorList>
    </citation>
    <scope>NUCLEOTIDE SEQUENCE</scope>
    <source>
        <strain evidence="1">FC203</strain>
    </source>
</reference>
<dbReference type="EMBL" id="JABBWK010000001">
    <property type="protein sequence ID" value="KAG1908488.1"/>
    <property type="molecule type" value="Genomic_DNA"/>
</dbReference>
<gene>
    <name evidence="1" type="ORF">F5891DRAFT_993361</name>
</gene>
<proteinExistence type="predicted"/>
<sequence>MKLPRRVPWANINELDQLCSWVFMDESDLEAKRFAINRLSAWRAVTALPHALESTLSILTARLIDTSETQQSPSWLSLRQNYAAAIIRMVNGLVDPLQAGAYARSIASIAAQLGLPSWLVELRHSATHEDLPSLEVLREAARESLTWLLHNYFLPTINPSAPRPSTAPPLRPVTPLLKQYKTLVKIVARDTSLRKQNQPDIDAIMRDIERWLAEAKLAADFAADACGWETIDGNDVEQEDSREKWALERLCDALIEKGALVSLSQKRRNLPSDEFVPPHSSLVLWTPLLAHTHTYHPTFPSVLTTRIADESQNDPSYHLALAKWAVWVIKAYDNGQENGELSLRKNVIVQLASTSCSGLAALLGAVSSGFTELQTASDMLLSATHPLQPQHWDAGDLTVMNERLHSLMSLDGECQKSTNDPDSAPTTLLPVQGANIGGWRLLDHHSGWKSCPIGIYYSNHAMSIV</sequence>
<dbReference type="GO" id="GO:0000460">
    <property type="term" value="P:maturation of 5.8S rRNA"/>
    <property type="evidence" value="ECO:0007669"/>
    <property type="project" value="TreeGrafter"/>
</dbReference>
<dbReference type="GeneID" id="64672540"/>
<dbReference type="PANTHER" id="PTHR15002">
    <property type="entry name" value="RIBOSOMAL BIOGENESIS PROTEIN LAS1L"/>
    <property type="match status" value="1"/>
</dbReference>